<feature type="compositionally biased region" description="Acidic residues" evidence="3">
    <location>
        <begin position="190"/>
        <end position="208"/>
    </location>
</feature>
<keyword evidence="2" id="KW-0539">Nucleus</keyword>
<gene>
    <name evidence="5" type="ORF">HPP92_020040</name>
</gene>
<dbReference type="InterPro" id="IPR044251">
    <property type="entry name" value="LHP1-like"/>
</dbReference>
<dbReference type="GO" id="GO:0005634">
    <property type="term" value="C:nucleus"/>
    <property type="evidence" value="ECO:0007669"/>
    <property type="project" value="UniProtKB-SubCell"/>
</dbReference>
<feature type="compositionally biased region" description="Acidic residues" evidence="3">
    <location>
        <begin position="34"/>
        <end position="61"/>
    </location>
</feature>
<dbReference type="PRINTS" id="PR00504">
    <property type="entry name" value="CHROMODOMAIN"/>
</dbReference>
<feature type="domain" description="Chromo" evidence="4">
    <location>
        <begin position="81"/>
        <end position="140"/>
    </location>
</feature>
<dbReference type="OrthoDB" id="1918685at2759"/>
<dbReference type="InterPro" id="IPR017984">
    <property type="entry name" value="Chromo_dom_subgr"/>
</dbReference>
<feature type="compositionally biased region" description="Low complexity" evidence="3">
    <location>
        <begin position="62"/>
        <end position="71"/>
    </location>
</feature>
<protein>
    <recommendedName>
        <fullName evidence="4">Chromo domain-containing protein</fullName>
    </recommendedName>
</protein>
<comment type="caution">
    <text evidence="5">The sequence shown here is derived from an EMBL/GenBank/DDBJ whole genome shotgun (WGS) entry which is preliminary data.</text>
</comment>
<proteinExistence type="predicted"/>
<dbReference type="GO" id="GO:0031507">
    <property type="term" value="P:heterochromatin formation"/>
    <property type="evidence" value="ECO:0007669"/>
    <property type="project" value="InterPro"/>
</dbReference>
<reference evidence="5 6" key="1">
    <citation type="journal article" date="2020" name="Nat. Food">
        <title>A phased Vanilla planifolia genome enables genetic improvement of flavour and production.</title>
        <authorList>
            <person name="Hasing T."/>
            <person name="Tang H."/>
            <person name="Brym M."/>
            <person name="Khazi F."/>
            <person name="Huang T."/>
            <person name="Chambers A.H."/>
        </authorList>
    </citation>
    <scope>NUCLEOTIDE SEQUENCE [LARGE SCALE GENOMIC DNA]</scope>
    <source>
        <tissue evidence="5">Leaf</tissue>
    </source>
</reference>
<dbReference type="InterPro" id="IPR000953">
    <property type="entry name" value="Chromo/chromo_shadow_dom"/>
</dbReference>
<dbReference type="CDD" id="cd00024">
    <property type="entry name" value="CD_CSD"/>
    <property type="match status" value="1"/>
</dbReference>
<dbReference type="InterPro" id="IPR016197">
    <property type="entry name" value="Chromo-like_dom_sf"/>
</dbReference>
<accession>A0A835Q409</accession>
<dbReference type="Pfam" id="PF00385">
    <property type="entry name" value="Chromo"/>
    <property type="match status" value="1"/>
</dbReference>
<dbReference type="EMBL" id="JADCNM010000010">
    <property type="protein sequence ID" value="KAG0465876.1"/>
    <property type="molecule type" value="Genomic_DNA"/>
</dbReference>
<dbReference type="GO" id="GO:0000792">
    <property type="term" value="C:heterochromatin"/>
    <property type="evidence" value="ECO:0007669"/>
    <property type="project" value="UniProtKB-ARBA"/>
</dbReference>
<dbReference type="InterPro" id="IPR008251">
    <property type="entry name" value="Chromo_shadow_dom"/>
</dbReference>
<organism evidence="5 6">
    <name type="scientific">Vanilla planifolia</name>
    <name type="common">Vanilla</name>
    <dbReference type="NCBI Taxonomy" id="51239"/>
    <lineage>
        <taxon>Eukaryota</taxon>
        <taxon>Viridiplantae</taxon>
        <taxon>Streptophyta</taxon>
        <taxon>Embryophyta</taxon>
        <taxon>Tracheophyta</taxon>
        <taxon>Spermatophyta</taxon>
        <taxon>Magnoliopsida</taxon>
        <taxon>Liliopsida</taxon>
        <taxon>Asparagales</taxon>
        <taxon>Orchidaceae</taxon>
        <taxon>Vanilloideae</taxon>
        <taxon>Vanilleae</taxon>
        <taxon>Vanilla</taxon>
    </lineage>
</organism>
<dbReference type="PROSITE" id="PS00598">
    <property type="entry name" value="CHROMO_1"/>
    <property type="match status" value="1"/>
</dbReference>
<sequence length="372" mass="42401">MKAGRKKSDTTAPSDATQVAAGDEIVVSQKDDVNLDDGVERDDELEEEEEEEIDEDGDEEGQQQLEVLQEGEAPKLEEGFYEIEDIRKKRMRKGEVQYLIKWRGWPEASNTWEPFENLKFCADFIEAFEEKSRSRKSSGRKRRRRGSGLNNAFVKKKPRSFRGEEIPALTEHNSDVCEGESTEKDHEEENQVTEEVELNGFQDIDDQKEDGNKESGRISVQLNEEEGWMEDGSSKIECTQPVGSKKRKSGSVRRFKQDLHMEVQDEARDVAPGSEKLGNEDVDSNENEEEIGNKAIKLYGCANLPPPTITKILKPVRYHASVIDDVQQVSITFKALRSDGQEVLVDDKDLKLNNPLLLISYYEQHLRYSPLS</sequence>
<dbReference type="SMART" id="SM00300">
    <property type="entry name" value="ChSh"/>
    <property type="match status" value="1"/>
</dbReference>
<evidence type="ECO:0000256" key="2">
    <source>
        <dbReference type="ARBA" id="ARBA00023242"/>
    </source>
</evidence>
<comment type="subcellular location">
    <subcellularLocation>
        <location evidence="1">Nucleus</location>
    </subcellularLocation>
</comment>
<dbReference type="AlphaFoldDB" id="A0A835Q409"/>
<evidence type="ECO:0000256" key="3">
    <source>
        <dbReference type="SAM" id="MobiDB-lite"/>
    </source>
</evidence>
<feature type="region of interest" description="Disordered" evidence="3">
    <location>
        <begin position="1"/>
        <end position="74"/>
    </location>
</feature>
<dbReference type="PANTHER" id="PTHR47240">
    <property type="entry name" value="CHROMO DOMAIN-CONTAINING PROTEIN LHP1"/>
    <property type="match status" value="1"/>
</dbReference>
<dbReference type="InterPro" id="IPR023780">
    <property type="entry name" value="Chromo_domain"/>
</dbReference>
<dbReference type="Gene3D" id="2.40.50.40">
    <property type="match status" value="1"/>
</dbReference>
<dbReference type="InterPro" id="IPR023779">
    <property type="entry name" value="Chromodomain_CS"/>
</dbReference>
<evidence type="ECO:0000313" key="6">
    <source>
        <dbReference type="Proteomes" id="UP000639772"/>
    </source>
</evidence>
<name>A0A835Q409_VANPL</name>
<dbReference type="PANTHER" id="PTHR47240:SF2">
    <property type="entry name" value="CHROMO DOMAIN-CONTAINING PROTEIN LHP1"/>
    <property type="match status" value="1"/>
</dbReference>
<evidence type="ECO:0000256" key="1">
    <source>
        <dbReference type="ARBA" id="ARBA00004123"/>
    </source>
</evidence>
<evidence type="ECO:0000313" key="5">
    <source>
        <dbReference type="EMBL" id="KAG0465876.1"/>
    </source>
</evidence>
<feature type="region of interest" description="Disordered" evidence="3">
    <location>
        <begin position="130"/>
        <end position="254"/>
    </location>
</feature>
<dbReference type="SMART" id="SM00298">
    <property type="entry name" value="CHROMO"/>
    <property type="match status" value="1"/>
</dbReference>
<evidence type="ECO:0000259" key="4">
    <source>
        <dbReference type="PROSITE" id="PS50013"/>
    </source>
</evidence>
<dbReference type="Proteomes" id="UP000639772">
    <property type="component" value="Chromosome 10"/>
</dbReference>
<feature type="compositionally biased region" description="Basic residues" evidence="3">
    <location>
        <begin position="244"/>
        <end position="254"/>
    </location>
</feature>
<dbReference type="PROSITE" id="PS50013">
    <property type="entry name" value="CHROMO_2"/>
    <property type="match status" value="1"/>
</dbReference>
<dbReference type="SUPFAM" id="SSF54160">
    <property type="entry name" value="Chromo domain-like"/>
    <property type="match status" value="1"/>
</dbReference>
<feature type="compositionally biased region" description="Basic residues" evidence="3">
    <location>
        <begin position="133"/>
        <end position="146"/>
    </location>
</feature>